<keyword evidence="1" id="KW-0732">Signal</keyword>
<organism evidence="4 5">
    <name type="scientific">Streptococcus ferus</name>
    <dbReference type="NCBI Taxonomy" id="1345"/>
    <lineage>
        <taxon>Bacteria</taxon>
        <taxon>Bacillati</taxon>
        <taxon>Bacillota</taxon>
        <taxon>Bacilli</taxon>
        <taxon>Lactobacillales</taxon>
        <taxon>Streptococcaceae</taxon>
        <taxon>Streptococcus</taxon>
    </lineage>
</organism>
<evidence type="ECO:0000313" key="4">
    <source>
        <dbReference type="EMBL" id="SQF38038.1"/>
    </source>
</evidence>
<dbReference type="PANTHER" id="PTHR35333:SF3">
    <property type="entry name" value="BETA-LACTAMASE-TYPE TRANSPEPTIDASE FOLD CONTAINING PROTEIN"/>
    <property type="match status" value="1"/>
</dbReference>
<feature type="signal peptide" evidence="1">
    <location>
        <begin position="1"/>
        <end position="19"/>
    </location>
</feature>
<dbReference type="Gene3D" id="3.40.710.10">
    <property type="entry name" value="DD-peptidase/beta-lactamase superfamily"/>
    <property type="match status" value="1"/>
</dbReference>
<dbReference type="KEGG" id="sfer:NCTC12278_00011"/>
<evidence type="ECO:0000313" key="5">
    <source>
        <dbReference type="Proteomes" id="UP000249495"/>
    </source>
</evidence>
<dbReference type="Proteomes" id="UP000249495">
    <property type="component" value="Chromosome 1"/>
</dbReference>
<dbReference type="SUPFAM" id="SSF56601">
    <property type="entry name" value="beta-lactamase/transpeptidase-like"/>
    <property type="match status" value="1"/>
</dbReference>
<reference evidence="4 5" key="1">
    <citation type="submission" date="2018-06" db="EMBL/GenBank/DDBJ databases">
        <authorList>
            <consortium name="Pathogen Informatics"/>
            <person name="Doyle S."/>
        </authorList>
    </citation>
    <scope>NUCLEOTIDE SEQUENCE [LARGE SCALE GENOMIC DNA]</scope>
    <source>
        <strain evidence="4 5">NCTC12278</strain>
    </source>
</reference>
<dbReference type="STRING" id="1123303.GCA_000372425_01071"/>
<dbReference type="InterPro" id="IPR044081">
    <property type="entry name" value="DUF5776"/>
</dbReference>
<feature type="domain" description="DUF5776" evidence="3">
    <location>
        <begin position="46"/>
        <end position="111"/>
    </location>
</feature>
<sequence>MKKLLATMLILVLSTPLLVISTEKDYQASNQAQYQISHSVASKANYFDSVPSNPNLFEAVNSFSDPNLRVKAKVIKPDTAFVIKKLLVNDNLVPVFLLADGSYIEASRSLVYEDILLSQEKISQTYWLEPGFTVYQNPYTNGTKTIKTKLSSFTAVKLSKKAVTPHGTYYFINQQGWVEEKYLSSRDNRIKKVQELLTKKYNKANLSIFVKPLDGDESASINADKIMYSASVAKLPILYYVEQEIAKGNVELSDKLTYTDEVNNFDGAYKTEGSGQMPKKADNKSYTVEELLKAIAQHSDNVASNMLGYYIAHQYDQAYHAAISKVDQTDWNMKDRKVSAKTAAAMMEALYHQESPVLSYLSATEFDSERISKDIAVPVAHKIGDAYDYKHDVAVVYADQPFILSIFTDKSSYDEISNIADDIYGILK</sequence>
<dbReference type="InterPro" id="IPR045155">
    <property type="entry name" value="Beta-lactam_cat"/>
</dbReference>
<dbReference type="GO" id="GO:0046677">
    <property type="term" value="P:response to antibiotic"/>
    <property type="evidence" value="ECO:0007669"/>
    <property type="project" value="InterPro"/>
</dbReference>
<dbReference type="InterPro" id="IPR012338">
    <property type="entry name" value="Beta-lactam/transpept-like"/>
</dbReference>
<proteinExistence type="predicted"/>
<dbReference type="InterPro" id="IPR000871">
    <property type="entry name" value="Beta-lactam_class-A"/>
</dbReference>
<dbReference type="PANTHER" id="PTHR35333">
    <property type="entry name" value="BETA-LACTAMASE"/>
    <property type="match status" value="1"/>
</dbReference>
<feature type="domain" description="Beta-lactamase class A catalytic" evidence="2">
    <location>
        <begin position="207"/>
        <end position="408"/>
    </location>
</feature>
<gene>
    <name evidence="4" type="ORF">NCTC12278_00011</name>
</gene>
<accession>A0A2X3VEW0</accession>
<dbReference type="Pfam" id="PF19087">
    <property type="entry name" value="DUF5776"/>
    <property type="match status" value="1"/>
</dbReference>
<dbReference type="RefSeq" id="WP_018030399.1">
    <property type="nucleotide sequence ID" value="NZ_LS483343.1"/>
</dbReference>
<dbReference type="Pfam" id="PF13354">
    <property type="entry name" value="Beta-lactamase2"/>
    <property type="match status" value="1"/>
</dbReference>
<dbReference type="EMBL" id="LS483343">
    <property type="protein sequence ID" value="SQF38038.1"/>
    <property type="molecule type" value="Genomic_DNA"/>
</dbReference>
<evidence type="ECO:0000259" key="3">
    <source>
        <dbReference type="Pfam" id="PF19087"/>
    </source>
</evidence>
<dbReference type="OrthoDB" id="2240388at2"/>
<keyword evidence="5" id="KW-1185">Reference proteome</keyword>
<name>A0A2X3VEW0_9STRE</name>
<dbReference type="GO" id="GO:0030655">
    <property type="term" value="P:beta-lactam antibiotic catabolic process"/>
    <property type="evidence" value="ECO:0007669"/>
    <property type="project" value="InterPro"/>
</dbReference>
<feature type="chain" id="PRO_5038412987" evidence="1">
    <location>
        <begin position="20"/>
        <end position="428"/>
    </location>
</feature>
<evidence type="ECO:0000256" key="1">
    <source>
        <dbReference type="SAM" id="SignalP"/>
    </source>
</evidence>
<protein>
    <submittedName>
        <fullName evidence="4">Beta-lactamase</fullName>
    </submittedName>
</protein>
<dbReference type="AlphaFoldDB" id="A0A2X3VEW0"/>
<evidence type="ECO:0000259" key="2">
    <source>
        <dbReference type="Pfam" id="PF13354"/>
    </source>
</evidence>
<dbReference type="GO" id="GO:0008800">
    <property type="term" value="F:beta-lactamase activity"/>
    <property type="evidence" value="ECO:0007669"/>
    <property type="project" value="InterPro"/>
</dbReference>